<keyword evidence="2" id="KW-1185">Reference proteome</keyword>
<evidence type="ECO:0000313" key="2">
    <source>
        <dbReference type="Proteomes" id="UP000240944"/>
    </source>
</evidence>
<protein>
    <submittedName>
        <fullName evidence="1">MuF-like minor capsid protein</fullName>
    </submittedName>
</protein>
<dbReference type="EMBL" id="MG099939">
    <property type="protein sequence ID" value="ATW60775.1"/>
    <property type="molecule type" value="Genomic_DNA"/>
</dbReference>
<sequence>MPATLTELRRLLVRLSGNAEADLAALWSQLDVASVRDGLFDVMPALVGDYGDTAATLSAEWYDEYRSDLDVRGSYDADLPDLSLGAKALAGWGASLAQGDWDSALAQISGGLVKRVMVASRETITDNTFRDPQAEGWQRYARPDACGFCVLLASRGDVYRSRSTSSFGAHDSCHCVAVPKFGGLPVPVRAYTPSGRNITDADRARARDWITANL</sequence>
<proteinExistence type="predicted"/>
<gene>
    <name evidence="1" type="ORF">SEA_BENTHERDUNTHAT_5</name>
</gene>
<dbReference type="Proteomes" id="UP000240944">
    <property type="component" value="Segment"/>
</dbReference>
<dbReference type="InterPro" id="IPR057369">
    <property type="entry name" value="VG15"/>
</dbReference>
<reference evidence="2" key="1">
    <citation type="submission" date="2017-10" db="EMBL/GenBank/DDBJ databases">
        <authorList>
            <person name="Banno H."/>
            <person name="Chua N.-H."/>
        </authorList>
    </citation>
    <scope>NUCLEOTIDE SEQUENCE [LARGE SCALE GENOMIC DNA]</scope>
</reference>
<evidence type="ECO:0000313" key="1">
    <source>
        <dbReference type="EMBL" id="ATW60775.1"/>
    </source>
</evidence>
<accession>A0A2H4PEX4</accession>
<organism evidence="1 2">
    <name type="scientific">Gordonia phage BENtherdunthat</name>
    <dbReference type="NCBI Taxonomy" id="2047830"/>
    <lineage>
        <taxon>Viruses</taxon>
        <taxon>Duplodnaviria</taxon>
        <taxon>Heunggongvirae</taxon>
        <taxon>Uroviricota</taxon>
        <taxon>Caudoviricetes</taxon>
        <taxon>Langleyhallvirinae</taxon>
        <taxon>Getalongvirus</taxon>
        <taxon>Getalongvirus bentherdunthat</taxon>
    </lineage>
</organism>
<name>A0A2H4PEX4_9CAUD</name>
<dbReference type="Pfam" id="PF25310">
    <property type="entry name" value="VG15"/>
    <property type="match status" value="1"/>
</dbReference>